<keyword evidence="1" id="KW-0540">Nuclease</keyword>
<dbReference type="Proteomes" id="UP001562065">
    <property type="component" value="Unassembled WGS sequence"/>
</dbReference>
<accession>A0ABV4AHM4</accession>
<reference evidence="1 2" key="1">
    <citation type="submission" date="2024-07" db="EMBL/GenBank/DDBJ databases">
        <authorList>
            <person name="Ren Q."/>
        </authorList>
    </citation>
    <scope>NUCLEOTIDE SEQUENCE [LARGE SCALE GENOMIC DNA]</scope>
    <source>
        <strain evidence="1 2">REN37</strain>
    </source>
</reference>
<dbReference type="Gene3D" id="1.10.30.50">
    <property type="match status" value="1"/>
</dbReference>
<dbReference type="GO" id="GO:0004519">
    <property type="term" value="F:endonuclease activity"/>
    <property type="evidence" value="ECO:0007669"/>
    <property type="project" value="UniProtKB-KW"/>
</dbReference>
<organism evidence="1 2">
    <name type="scientific">Isoalcanivorax beigongshangi</name>
    <dbReference type="NCBI Taxonomy" id="3238810"/>
    <lineage>
        <taxon>Bacteria</taxon>
        <taxon>Pseudomonadati</taxon>
        <taxon>Pseudomonadota</taxon>
        <taxon>Gammaproteobacteria</taxon>
        <taxon>Oceanospirillales</taxon>
        <taxon>Alcanivoracaceae</taxon>
        <taxon>Isoalcanivorax</taxon>
    </lineage>
</organism>
<dbReference type="RefSeq" id="WP_369454401.1">
    <property type="nucleotide sequence ID" value="NZ_JBGCUO010000001.1"/>
</dbReference>
<keyword evidence="1" id="KW-0255">Endonuclease</keyword>
<proteinExistence type="predicted"/>
<name>A0ABV4AHM4_9GAMM</name>
<protein>
    <submittedName>
        <fullName evidence="1">HNH endonuclease</fullName>
    </submittedName>
</protein>
<comment type="caution">
    <text evidence="1">The sequence shown here is derived from an EMBL/GenBank/DDBJ whole genome shotgun (WGS) entry which is preliminary data.</text>
</comment>
<evidence type="ECO:0000313" key="2">
    <source>
        <dbReference type="Proteomes" id="UP001562065"/>
    </source>
</evidence>
<gene>
    <name evidence="1" type="ORF">AB5I84_03225</name>
</gene>
<dbReference type="InterPro" id="IPR003615">
    <property type="entry name" value="HNH_nuc"/>
</dbReference>
<sequence>MHSITPPDMDSEDVFDNITAAKRQPTRRRLEAARRRVVVAYGMYENAAPSVESLVPATVTNVQRKALHHAYSVETAPMLDLREKLNEPVMAARCPFCGISESGTLDHYLPKELYPEFSIFSLNLVPSCAKCNTRKRTLIVDEDTDVRLFLHPYFDDIPNQTFLTVRVRLRQDALLLEFRVRRPVGMSQARYLQLRSHFKQLDLASRYRKLSLVELRGRHGGFVRFYQNGGGSARVAAELEAEADDYEAAHGPNFWRVILYRALAAHNGFCDGGFDVVKPPQVDGAGQE</sequence>
<keyword evidence="1" id="KW-0378">Hydrolase</keyword>
<dbReference type="CDD" id="cd00085">
    <property type="entry name" value="HNHc"/>
    <property type="match status" value="1"/>
</dbReference>
<evidence type="ECO:0000313" key="1">
    <source>
        <dbReference type="EMBL" id="MEY1661155.1"/>
    </source>
</evidence>
<keyword evidence="2" id="KW-1185">Reference proteome</keyword>
<dbReference type="EMBL" id="JBGCUO010000001">
    <property type="protein sequence ID" value="MEY1661155.1"/>
    <property type="molecule type" value="Genomic_DNA"/>
</dbReference>